<sequence length="380" mass="41320">MSPTRPALTAADLLSGPRGRRLCLEFAGLTAALDAVESWEGGFAHARSYVACELDPGRGQSVVLVGGDAAQPKFTSAEVVALLDAVSLSTPPGNVLLQALVETASTARYWREPDGGYKLAATPEMRRALIRFAQAIVESPHASRWTDPVVVDGQWIVTLTEEPPRPRPESGPAAEALEQARLNLILEEFTAARDRPADPTANWSETWWSRPEGVTGSTSAMPGQGPLGLRLVEDGMGERAATIERLDAPTRPHVYEIDSPDAWAQLCREQPITVTCSKRHDWCRTTGRSGAWVMPDWSRLQRTYDGVHLSVGGYLRTAGQAIPVSEGFAAVLTGWDPDTTYWLRDVEPIPGTRQAWERDREGLWSAAASMESTAESGHEA</sequence>
<dbReference type="AlphaFoldDB" id="A0A1H5IUI8"/>
<dbReference type="RefSeq" id="WP_139244238.1">
    <property type="nucleotide sequence ID" value="NZ_FNTV01000001.1"/>
</dbReference>
<evidence type="ECO:0000256" key="1">
    <source>
        <dbReference type="SAM" id="MobiDB-lite"/>
    </source>
</evidence>
<name>A0A1H5IUI8_9MICC</name>
<evidence type="ECO:0000313" key="3">
    <source>
        <dbReference type="Proteomes" id="UP000182725"/>
    </source>
</evidence>
<feature type="region of interest" description="Disordered" evidence="1">
    <location>
        <begin position="196"/>
        <end position="225"/>
    </location>
</feature>
<dbReference type="Proteomes" id="UP000182725">
    <property type="component" value="Unassembled WGS sequence"/>
</dbReference>
<protein>
    <submittedName>
        <fullName evidence="2">Uncharacterized protein</fullName>
    </submittedName>
</protein>
<gene>
    <name evidence="2" type="ORF">SAMN04489740_1414</name>
</gene>
<proteinExistence type="predicted"/>
<reference evidence="2 3" key="1">
    <citation type="submission" date="2016-10" db="EMBL/GenBank/DDBJ databases">
        <authorList>
            <person name="de Groot N.N."/>
        </authorList>
    </citation>
    <scope>NUCLEOTIDE SEQUENCE [LARGE SCALE GENOMIC DNA]</scope>
    <source>
        <strain evidence="2 3">DSM 22274</strain>
    </source>
</reference>
<organism evidence="2 3">
    <name type="scientific">Arthrobacter alpinus</name>
    <dbReference type="NCBI Taxonomy" id="656366"/>
    <lineage>
        <taxon>Bacteria</taxon>
        <taxon>Bacillati</taxon>
        <taxon>Actinomycetota</taxon>
        <taxon>Actinomycetes</taxon>
        <taxon>Micrococcales</taxon>
        <taxon>Micrococcaceae</taxon>
        <taxon>Arthrobacter</taxon>
    </lineage>
</organism>
<accession>A0A1H5IUI8</accession>
<dbReference type="EMBL" id="FNTV01000001">
    <property type="protein sequence ID" value="SEE43933.1"/>
    <property type="molecule type" value="Genomic_DNA"/>
</dbReference>
<evidence type="ECO:0000313" key="2">
    <source>
        <dbReference type="EMBL" id="SEE43933.1"/>
    </source>
</evidence>